<keyword evidence="1" id="KW-1133">Transmembrane helix</keyword>
<feature type="transmembrane region" description="Helical" evidence="1">
    <location>
        <begin position="20"/>
        <end position="40"/>
    </location>
</feature>
<dbReference type="EMBL" id="QFXE01000005">
    <property type="protein sequence ID" value="RDH87863.1"/>
    <property type="molecule type" value="Genomic_DNA"/>
</dbReference>
<organism evidence="2 3">
    <name type="scientific">endosymbiont of Escarpia spicata</name>
    <dbReference type="NCBI Taxonomy" id="2200908"/>
    <lineage>
        <taxon>Bacteria</taxon>
        <taxon>Pseudomonadati</taxon>
        <taxon>Pseudomonadota</taxon>
        <taxon>Gammaproteobacteria</taxon>
        <taxon>sulfur-oxidizing symbionts</taxon>
    </lineage>
</organism>
<dbReference type="AlphaFoldDB" id="A0A370DU78"/>
<name>A0A370DU78_9GAMM</name>
<gene>
    <name evidence="2" type="ORF">DIZ78_04815</name>
</gene>
<reference evidence="2 3" key="1">
    <citation type="journal article" date="2018" name="ISME J.">
        <title>Endosymbiont genomes yield clues of tubeworm success.</title>
        <authorList>
            <person name="Li Y."/>
            <person name="Liles M.R."/>
            <person name="Halanych K.M."/>
        </authorList>
    </citation>
    <scope>NUCLEOTIDE SEQUENCE [LARGE SCALE GENOMIC DNA]</scope>
    <source>
        <strain evidence="2">A1462</strain>
    </source>
</reference>
<proteinExistence type="predicted"/>
<sequence>MDSLRDIHTIDPASWWPLAIGWWLSALGIVLFVLLVMWLLRQRRLYPLGRWQKDARRRLLQLKRKLKIQATKEVAGELSELLRRIAIARCGRPHAAALTGDAWLLWLKKNDKSGFDWQQNGKLLLQLPYAPPGLDTDRAALGRLIDAAIRWVSSEGACHV</sequence>
<evidence type="ECO:0000313" key="2">
    <source>
        <dbReference type="EMBL" id="RDH87863.1"/>
    </source>
</evidence>
<dbReference type="Proteomes" id="UP000254771">
    <property type="component" value="Unassembled WGS sequence"/>
</dbReference>
<comment type="caution">
    <text evidence="2">The sequence shown here is derived from an EMBL/GenBank/DDBJ whole genome shotgun (WGS) entry which is preliminary data.</text>
</comment>
<keyword evidence="1" id="KW-0472">Membrane</keyword>
<evidence type="ECO:0000313" key="3">
    <source>
        <dbReference type="Proteomes" id="UP000254771"/>
    </source>
</evidence>
<dbReference type="Pfam" id="PF14316">
    <property type="entry name" value="DUF4381"/>
    <property type="match status" value="1"/>
</dbReference>
<protein>
    <submittedName>
        <fullName evidence="2">DUF4381 domain-containing protein</fullName>
    </submittedName>
</protein>
<dbReference type="InterPro" id="IPR025489">
    <property type="entry name" value="DUF4381"/>
</dbReference>
<accession>A0A370DU78</accession>
<keyword evidence="3" id="KW-1185">Reference proteome</keyword>
<keyword evidence="1" id="KW-0812">Transmembrane</keyword>
<evidence type="ECO:0000256" key="1">
    <source>
        <dbReference type="SAM" id="Phobius"/>
    </source>
</evidence>